<dbReference type="AlphaFoldDB" id="A0AA35YT82"/>
<comment type="subcellular location">
    <subcellularLocation>
        <location evidence="1">Secreted</location>
    </subcellularLocation>
</comment>
<evidence type="ECO:0000256" key="6">
    <source>
        <dbReference type="ARBA" id="ARBA00022963"/>
    </source>
</evidence>
<evidence type="ECO:0000256" key="1">
    <source>
        <dbReference type="ARBA" id="ARBA00004613"/>
    </source>
</evidence>
<sequence>MTPPLTLLFSFLIAITMTQLVTFVVTQPQVPCYFIFGDALVDNGNNNALPTVSKANYQPYGIDFPLGVTGRFTNGRTITDIIGQLLGFDNFIPPFANVSNQEIDIGVNYGSAGAGIRDETGRHLGDRFTFNRQILNHATIIARLSLLQRNKTFTQEYLKKCIYVSIIGSDDYINNYLMPNNYPTSRIYTIDQYATTLVRQYSQQLTALYKLGARKIAVFGLGPLGCTPTEIARFGTGGKPCVDLINNASSLYNAKLKPLVGKLNSNFPDARFTFINVTISPSASQQVGPCCQVREDGQCIPNSIPCPDRNLTIFYDGLHPTEITNMGIASRSYNAPSPMDASPYDISGLVQL</sequence>
<evidence type="ECO:0000256" key="3">
    <source>
        <dbReference type="ARBA" id="ARBA00022525"/>
    </source>
</evidence>
<dbReference type="PANTHER" id="PTHR45650:SF9">
    <property type="entry name" value="SGNH HYDROLASE-TYPE ESTERASE DOMAIN-CONTAINING PROTEIN"/>
    <property type="match status" value="1"/>
</dbReference>
<evidence type="ECO:0000256" key="8">
    <source>
        <dbReference type="SAM" id="SignalP"/>
    </source>
</evidence>
<dbReference type="Proteomes" id="UP001177003">
    <property type="component" value="Chromosome 4"/>
</dbReference>
<evidence type="ECO:0000313" key="10">
    <source>
        <dbReference type="Proteomes" id="UP001177003"/>
    </source>
</evidence>
<keyword evidence="5" id="KW-0378">Hydrolase</keyword>
<dbReference type="InterPro" id="IPR051238">
    <property type="entry name" value="GDSL_esterase/lipase"/>
</dbReference>
<keyword evidence="10" id="KW-1185">Reference proteome</keyword>
<comment type="similarity">
    <text evidence="2">Belongs to the 'GDSL' lipolytic enzyme family.</text>
</comment>
<protein>
    <recommendedName>
        <fullName evidence="11">GDSL esterase/lipase</fullName>
    </recommendedName>
</protein>
<evidence type="ECO:0008006" key="11">
    <source>
        <dbReference type="Google" id="ProtNLM"/>
    </source>
</evidence>
<proteinExistence type="inferred from homology"/>
<evidence type="ECO:0000256" key="2">
    <source>
        <dbReference type="ARBA" id="ARBA00008668"/>
    </source>
</evidence>
<reference evidence="9" key="1">
    <citation type="submission" date="2023-04" db="EMBL/GenBank/DDBJ databases">
        <authorList>
            <person name="Vijverberg K."/>
            <person name="Xiong W."/>
            <person name="Schranz E."/>
        </authorList>
    </citation>
    <scope>NUCLEOTIDE SEQUENCE</scope>
</reference>
<evidence type="ECO:0000313" key="9">
    <source>
        <dbReference type="EMBL" id="CAI9279497.1"/>
    </source>
</evidence>
<feature type="chain" id="PRO_5041326272" description="GDSL esterase/lipase" evidence="8">
    <location>
        <begin position="19"/>
        <end position="352"/>
    </location>
</feature>
<gene>
    <name evidence="9" type="ORF">LSALG_LOCUS19292</name>
</gene>
<dbReference type="GO" id="GO:0005576">
    <property type="term" value="C:extracellular region"/>
    <property type="evidence" value="ECO:0007669"/>
    <property type="project" value="UniProtKB-SubCell"/>
</dbReference>
<organism evidence="9 10">
    <name type="scientific">Lactuca saligna</name>
    <name type="common">Willowleaf lettuce</name>
    <dbReference type="NCBI Taxonomy" id="75948"/>
    <lineage>
        <taxon>Eukaryota</taxon>
        <taxon>Viridiplantae</taxon>
        <taxon>Streptophyta</taxon>
        <taxon>Embryophyta</taxon>
        <taxon>Tracheophyta</taxon>
        <taxon>Spermatophyta</taxon>
        <taxon>Magnoliopsida</taxon>
        <taxon>eudicotyledons</taxon>
        <taxon>Gunneridae</taxon>
        <taxon>Pentapetalae</taxon>
        <taxon>asterids</taxon>
        <taxon>campanulids</taxon>
        <taxon>Asterales</taxon>
        <taxon>Asteraceae</taxon>
        <taxon>Cichorioideae</taxon>
        <taxon>Cichorieae</taxon>
        <taxon>Lactucinae</taxon>
        <taxon>Lactuca</taxon>
    </lineage>
</organism>
<dbReference type="CDD" id="cd01837">
    <property type="entry name" value="SGNH_plant_lipase_like"/>
    <property type="match status" value="1"/>
</dbReference>
<dbReference type="GO" id="GO:0016042">
    <property type="term" value="P:lipid catabolic process"/>
    <property type="evidence" value="ECO:0007669"/>
    <property type="project" value="UniProtKB-KW"/>
</dbReference>
<keyword evidence="6" id="KW-0442">Lipid degradation</keyword>
<evidence type="ECO:0000256" key="5">
    <source>
        <dbReference type="ARBA" id="ARBA00022801"/>
    </source>
</evidence>
<keyword evidence="3" id="KW-0964">Secreted</keyword>
<feature type="signal peptide" evidence="8">
    <location>
        <begin position="1"/>
        <end position="18"/>
    </location>
</feature>
<evidence type="ECO:0000256" key="4">
    <source>
        <dbReference type="ARBA" id="ARBA00022729"/>
    </source>
</evidence>
<keyword evidence="4 8" id="KW-0732">Signal</keyword>
<name>A0AA35YT82_LACSI</name>
<dbReference type="Pfam" id="PF00657">
    <property type="entry name" value="Lipase_GDSL"/>
    <property type="match status" value="1"/>
</dbReference>
<dbReference type="EMBL" id="OX465080">
    <property type="protein sequence ID" value="CAI9279497.1"/>
    <property type="molecule type" value="Genomic_DNA"/>
</dbReference>
<dbReference type="PANTHER" id="PTHR45650">
    <property type="entry name" value="GDSL-LIKE LIPASE/ACYLHYDROLASE-RELATED"/>
    <property type="match status" value="1"/>
</dbReference>
<accession>A0AA35YT82</accession>
<dbReference type="InterPro" id="IPR001087">
    <property type="entry name" value="GDSL"/>
</dbReference>
<keyword evidence="7" id="KW-0443">Lipid metabolism</keyword>
<dbReference type="GO" id="GO:0016788">
    <property type="term" value="F:hydrolase activity, acting on ester bonds"/>
    <property type="evidence" value="ECO:0007669"/>
    <property type="project" value="InterPro"/>
</dbReference>
<dbReference type="InterPro" id="IPR036514">
    <property type="entry name" value="SGNH_hydro_sf"/>
</dbReference>
<dbReference type="Gene3D" id="3.40.50.1110">
    <property type="entry name" value="SGNH hydrolase"/>
    <property type="match status" value="1"/>
</dbReference>
<evidence type="ECO:0000256" key="7">
    <source>
        <dbReference type="ARBA" id="ARBA00023098"/>
    </source>
</evidence>
<dbReference type="InterPro" id="IPR035669">
    <property type="entry name" value="SGNH_plant_lipase-like"/>
</dbReference>